<dbReference type="SUPFAM" id="SSF81324">
    <property type="entry name" value="Voltage-gated potassium channels"/>
    <property type="match status" value="1"/>
</dbReference>
<dbReference type="Gene3D" id="1.10.287.70">
    <property type="match status" value="1"/>
</dbReference>
<dbReference type="EMBL" id="CADCTY010000694">
    <property type="protein sequence ID" value="CAA9333003.1"/>
    <property type="molecule type" value="Genomic_DNA"/>
</dbReference>
<evidence type="ECO:0000256" key="3">
    <source>
        <dbReference type="ARBA" id="ARBA00022538"/>
    </source>
</evidence>
<feature type="transmembrane region" description="Helical" evidence="12">
    <location>
        <begin position="178"/>
        <end position="195"/>
    </location>
</feature>
<keyword evidence="6" id="KW-0851">Voltage-gated channel</keyword>
<keyword evidence="8 12" id="KW-1133">Transmembrane helix</keyword>
<dbReference type="InterPro" id="IPR005821">
    <property type="entry name" value="Ion_trans_dom"/>
</dbReference>
<evidence type="ECO:0000256" key="8">
    <source>
        <dbReference type="ARBA" id="ARBA00022989"/>
    </source>
</evidence>
<evidence type="ECO:0000256" key="7">
    <source>
        <dbReference type="ARBA" id="ARBA00022958"/>
    </source>
</evidence>
<dbReference type="Gene3D" id="1.20.5.110">
    <property type="match status" value="1"/>
</dbReference>
<keyword evidence="4 12" id="KW-0812">Transmembrane</keyword>
<keyword evidence="10 12" id="KW-0472">Membrane</keyword>
<dbReference type="Gene3D" id="1.20.120.350">
    <property type="entry name" value="Voltage-gated potassium channels. Chain C"/>
    <property type="match status" value="1"/>
</dbReference>
<dbReference type="GO" id="GO:0001508">
    <property type="term" value="P:action potential"/>
    <property type="evidence" value="ECO:0007669"/>
    <property type="project" value="TreeGrafter"/>
</dbReference>
<evidence type="ECO:0000256" key="4">
    <source>
        <dbReference type="ARBA" id="ARBA00022692"/>
    </source>
</evidence>
<evidence type="ECO:0000256" key="1">
    <source>
        <dbReference type="ARBA" id="ARBA00004141"/>
    </source>
</evidence>
<evidence type="ECO:0000259" key="13">
    <source>
        <dbReference type="Pfam" id="PF00520"/>
    </source>
</evidence>
<evidence type="ECO:0000256" key="2">
    <source>
        <dbReference type="ARBA" id="ARBA00022448"/>
    </source>
</evidence>
<evidence type="ECO:0000256" key="5">
    <source>
        <dbReference type="ARBA" id="ARBA00022826"/>
    </source>
</evidence>
<dbReference type="Pfam" id="PF00520">
    <property type="entry name" value="Ion_trans"/>
    <property type="match status" value="1"/>
</dbReference>
<dbReference type="AlphaFoldDB" id="A0A6J4LHG0"/>
<protein>
    <submittedName>
        <fullName evidence="14">Potassium voltage-gated channel subfamily KQT possible potassium channel, VIC family</fullName>
    </submittedName>
</protein>
<keyword evidence="7" id="KW-0630">Potassium</keyword>
<dbReference type="PANTHER" id="PTHR11537">
    <property type="entry name" value="VOLTAGE-GATED POTASSIUM CHANNEL"/>
    <property type="match status" value="1"/>
</dbReference>
<dbReference type="GO" id="GO:0005249">
    <property type="term" value="F:voltage-gated potassium channel activity"/>
    <property type="evidence" value="ECO:0007669"/>
    <property type="project" value="InterPro"/>
</dbReference>
<evidence type="ECO:0000256" key="9">
    <source>
        <dbReference type="ARBA" id="ARBA00023065"/>
    </source>
</evidence>
<sequence length="268" mass="29917">MSHLSTSEKRELQKERGEVLQQLEDWLETPMLLLGFGWMALLVIELIWGLSPLLEVISNAIWIVFVLDFAVRFALAPHKLAYLKQNWLTALSLLLPALRVFRIGRVLSLLRATRGLRLVRVISSLNRGMRSLRASMSRRGFGYIIALTLVVTLVGAAGMYAFESTTPDERGLKDYGTALWWTAMLITTMGSEYWPQTPEGRVLCLILALYAFAVFGYVTATLATFFIGRDADNEEAEVAGAKSITALHEEIAALRADIQALSRQNPEA</sequence>
<feature type="domain" description="Ion transport" evidence="13">
    <location>
        <begin position="52"/>
        <end position="219"/>
    </location>
</feature>
<comment type="subcellular location">
    <subcellularLocation>
        <location evidence="1">Membrane</location>
        <topology evidence="1">Multi-pass membrane protein</topology>
    </subcellularLocation>
</comment>
<reference evidence="14" key="1">
    <citation type="submission" date="2020-02" db="EMBL/GenBank/DDBJ databases">
        <authorList>
            <person name="Meier V. D."/>
        </authorList>
    </citation>
    <scope>NUCLEOTIDE SEQUENCE</scope>
    <source>
        <strain evidence="14">AVDCRST_MAG94</strain>
    </source>
</reference>
<dbReference type="PANTHER" id="PTHR11537:SF254">
    <property type="entry name" value="POTASSIUM VOLTAGE-GATED CHANNEL PROTEIN SHAB"/>
    <property type="match status" value="1"/>
</dbReference>
<proteinExistence type="predicted"/>
<dbReference type="GO" id="GO:0008076">
    <property type="term" value="C:voltage-gated potassium channel complex"/>
    <property type="evidence" value="ECO:0007669"/>
    <property type="project" value="InterPro"/>
</dbReference>
<feature type="transmembrane region" description="Helical" evidence="12">
    <location>
        <begin position="202"/>
        <end position="227"/>
    </location>
</feature>
<keyword evidence="11 14" id="KW-0407">Ion channel</keyword>
<feature type="transmembrane region" description="Helical" evidence="12">
    <location>
        <begin position="140"/>
        <end position="162"/>
    </location>
</feature>
<dbReference type="InterPro" id="IPR027359">
    <property type="entry name" value="Volt_channel_dom_sf"/>
</dbReference>
<feature type="transmembrane region" description="Helical" evidence="12">
    <location>
        <begin position="31"/>
        <end position="49"/>
    </location>
</feature>
<organism evidence="14">
    <name type="scientific">uncultured Leptolyngbya sp</name>
    <dbReference type="NCBI Taxonomy" id="332963"/>
    <lineage>
        <taxon>Bacteria</taxon>
        <taxon>Bacillati</taxon>
        <taxon>Cyanobacteriota</taxon>
        <taxon>Cyanophyceae</taxon>
        <taxon>Leptolyngbyales</taxon>
        <taxon>Leptolyngbyaceae</taxon>
        <taxon>Leptolyngbya group</taxon>
        <taxon>Leptolyngbya</taxon>
        <taxon>environmental samples</taxon>
    </lineage>
</organism>
<evidence type="ECO:0000256" key="6">
    <source>
        <dbReference type="ARBA" id="ARBA00022882"/>
    </source>
</evidence>
<evidence type="ECO:0000256" key="12">
    <source>
        <dbReference type="SAM" id="Phobius"/>
    </source>
</evidence>
<keyword evidence="5" id="KW-0631">Potassium channel</keyword>
<keyword evidence="3" id="KW-0633">Potassium transport</keyword>
<evidence type="ECO:0000256" key="11">
    <source>
        <dbReference type="ARBA" id="ARBA00023303"/>
    </source>
</evidence>
<gene>
    <name evidence="14" type="ORF">AVDCRST_MAG94-2001</name>
</gene>
<name>A0A6J4LHG0_9CYAN</name>
<evidence type="ECO:0000256" key="10">
    <source>
        <dbReference type="ARBA" id="ARBA00023136"/>
    </source>
</evidence>
<keyword evidence="2" id="KW-0813">Transport</keyword>
<feature type="transmembrane region" description="Helical" evidence="12">
    <location>
        <begin position="56"/>
        <end position="75"/>
    </location>
</feature>
<accession>A0A6J4LHG0</accession>
<dbReference type="InterPro" id="IPR028325">
    <property type="entry name" value="VG_K_chnl"/>
</dbReference>
<evidence type="ECO:0000313" key="14">
    <source>
        <dbReference type="EMBL" id="CAA9333003.1"/>
    </source>
</evidence>
<keyword evidence="9" id="KW-0406">Ion transport</keyword>